<gene>
    <name evidence="1" type="ORF">GCM10008986_31660</name>
</gene>
<dbReference type="EMBL" id="BAAADO010000008">
    <property type="protein sequence ID" value="GAA0501816.1"/>
    <property type="molecule type" value="Genomic_DNA"/>
</dbReference>
<evidence type="ECO:0000313" key="1">
    <source>
        <dbReference type="EMBL" id="GAA0501816.1"/>
    </source>
</evidence>
<name>A0ABP3LM55_9BACI</name>
<evidence type="ECO:0000313" key="2">
    <source>
        <dbReference type="Proteomes" id="UP001500880"/>
    </source>
</evidence>
<reference evidence="2" key="1">
    <citation type="journal article" date="2019" name="Int. J. Syst. Evol. Microbiol.">
        <title>The Global Catalogue of Microorganisms (GCM) 10K type strain sequencing project: providing services to taxonomists for standard genome sequencing and annotation.</title>
        <authorList>
            <consortium name="The Broad Institute Genomics Platform"/>
            <consortium name="The Broad Institute Genome Sequencing Center for Infectious Disease"/>
            <person name="Wu L."/>
            <person name="Ma J."/>
        </authorList>
    </citation>
    <scope>NUCLEOTIDE SEQUENCE [LARGE SCALE GENOMIC DNA]</scope>
    <source>
        <strain evidence="2">JCM 12389</strain>
    </source>
</reference>
<dbReference type="Proteomes" id="UP001500880">
    <property type="component" value="Unassembled WGS sequence"/>
</dbReference>
<proteinExistence type="predicted"/>
<keyword evidence="2" id="KW-1185">Reference proteome</keyword>
<dbReference type="RefSeq" id="WP_343843206.1">
    <property type="nucleotide sequence ID" value="NZ_BAAADO010000008.1"/>
</dbReference>
<protein>
    <submittedName>
        <fullName evidence="1">Uncharacterized protein</fullName>
    </submittedName>
</protein>
<organism evidence="1 2">
    <name type="scientific">Salinibacillus aidingensis</name>
    <dbReference type="NCBI Taxonomy" id="237684"/>
    <lineage>
        <taxon>Bacteria</taxon>
        <taxon>Bacillati</taxon>
        <taxon>Bacillota</taxon>
        <taxon>Bacilli</taxon>
        <taxon>Bacillales</taxon>
        <taxon>Bacillaceae</taxon>
        <taxon>Salinibacillus</taxon>
    </lineage>
</organism>
<comment type="caution">
    <text evidence="1">The sequence shown here is derived from an EMBL/GenBank/DDBJ whole genome shotgun (WGS) entry which is preliminary data.</text>
</comment>
<accession>A0ABP3LM55</accession>
<sequence>MIKQMFGSMAILFFIFLGAFFIFNEEPEEETVEEEKEPEEVKLELNLLERVDNLWGEGTVDGHTALVFRNDHNFPVYIDGMAADYFDTDGHQFDSDSFRFVPKIVQPGEKVYAVNSPIFGDLQFAEDFGESIINVRLSEKKDYMDYVTLELKDITFRKHLYESGNNGSIYISGVLKNNEDENVDGDKISVVGLYYDDSGKLIGGFNTLLHQSATRLHKGEEMTFKYEHLMLNRELVNRIHSIEIKAGCSACN</sequence>